<dbReference type="EMBL" id="HACG01023888">
    <property type="protein sequence ID" value="CEK70753.1"/>
    <property type="molecule type" value="Transcribed_RNA"/>
</dbReference>
<accession>A0A0B6ZQ99</accession>
<sequence>MLRGAVKVAILAVVLYKAAETALKFGVHLRYNKHYPGDCRQVKGLDYGSEDLQITQDGIAFITSGIWFQSLPSSFNEFMKTNNIQGNIYLFDFNQQELGARKLKIKPSKGFNLESFHPHGISLLEDRVKGEHLLYVVNHAGENDAVEKFRYLPKTNELVHLKS</sequence>
<dbReference type="PANTHER" id="PTHR11799">
    <property type="entry name" value="PARAOXONASE"/>
    <property type="match status" value="1"/>
</dbReference>
<dbReference type="InterPro" id="IPR011042">
    <property type="entry name" value="6-blade_b-propeller_TolB-like"/>
</dbReference>
<feature type="chain" id="PRO_5007391364" description="Arylesterase" evidence="1">
    <location>
        <begin position="22"/>
        <end position="163"/>
    </location>
</feature>
<feature type="signal peptide" evidence="1">
    <location>
        <begin position="1"/>
        <end position="21"/>
    </location>
</feature>
<organism evidence="3">
    <name type="scientific">Arion vulgaris</name>
    <dbReference type="NCBI Taxonomy" id="1028688"/>
    <lineage>
        <taxon>Eukaryota</taxon>
        <taxon>Metazoa</taxon>
        <taxon>Spiralia</taxon>
        <taxon>Lophotrochozoa</taxon>
        <taxon>Mollusca</taxon>
        <taxon>Gastropoda</taxon>
        <taxon>Heterobranchia</taxon>
        <taxon>Euthyneura</taxon>
        <taxon>Panpulmonata</taxon>
        <taxon>Eupulmonata</taxon>
        <taxon>Stylommatophora</taxon>
        <taxon>Helicina</taxon>
        <taxon>Arionoidea</taxon>
        <taxon>Arionidae</taxon>
        <taxon>Arion</taxon>
    </lineage>
</organism>
<dbReference type="InterPro" id="IPR051288">
    <property type="entry name" value="Serum_paraoxonase/arylesterase"/>
</dbReference>
<protein>
    <recommendedName>
        <fullName evidence="4">Arylesterase</fullName>
    </recommendedName>
</protein>
<keyword evidence="1" id="KW-0732">Signal</keyword>
<evidence type="ECO:0000313" key="3">
    <source>
        <dbReference type="EMBL" id="CEK70753.1"/>
    </source>
</evidence>
<dbReference type="EMBL" id="HACG01023887">
    <property type="protein sequence ID" value="CEK70752.1"/>
    <property type="molecule type" value="Transcribed_RNA"/>
</dbReference>
<evidence type="ECO:0000256" key="1">
    <source>
        <dbReference type="SAM" id="SignalP"/>
    </source>
</evidence>
<dbReference type="AlphaFoldDB" id="A0A0B6ZQ99"/>
<reference evidence="3" key="1">
    <citation type="submission" date="2014-12" db="EMBL/GenBank/DDBJ databases">
        <title>Insight into the proteome of Arion vulgaris.</title>
        <authorList>
            <person name="Aradska J."/>
            <person name="Bulat T."/>
            <person name="Smidak R."/>
            <person name="Sarate P."/>
            <person name="Gangsoo J."/>
            <person name="Sialana F."/>
            <person name="Bilban M."/>
            <person name="Lubec G."/>
        </authorList>
    </citation>
    <scope>NUCLEOTIDE SEQUENCE</scope>
    <source>
        <tissue evidence="3">Skin</tissue>
    </source>
</reference>
<name>A0A0B6ZQ99_9EUPU</name>
<evidence type="ECO:0000313" key="2">
    <source>
        <dbReference type="EMBL" id="CEK70752.1"/>
    </source>
</evidence>
<dbReference type="Gene3D" id="2.120.10.30">
    <property type="entry name" value="TolB, C-terminal domain"/>
    <property type="match status" value="1"/>
</dbReference>
<gene>
    <name evidence="3" type="primary">ORF75519</name>
    <name evidence="2" type="synonym">ORF75518</name>
</gene>
<proteinExistence type="predicted"/>
<dbReference type="PANTHER" id="PTHR11799:SF12">
    <property type="entry name" value="PARAOXONASE-RELATED"/>
    <property type="match status" value="1"/>
</dbReference>
<evidence type="ECO:0008006" key="4">
    <source>
        <dbReference type="Google" id="ProtNLM"/>
    </source>
</evidence>
<feature type="non-terminal residue" evidence="3">
    <location>
        <position position="163"/>
    </location>
</feature>